<evidence type="ECO:0000259" key="15">
    <source>
        <dbReference type="PROSITE" id="PS50112"/>
    </source>
</evidence>
<accession>A0A8J6QQS8</accession>
<dbReference type="Pfam" id="PF00512">
    <property type="entry name" value="HisKA"/>
    <property type="match status" value="1"/>
</dbReference>
<dbReference type="CDD" id="cd00130">
    <property type="entry name" value="PAS"/>
    <property type="match status" value="1"/>
</dbReference>
<dbReference type="CDD" id="cd00075">
    <property type="entry name" value="HATPase"/>
    <property type="match status" value="1"/>
</dbReference>
<evidence type="ECO:0000256" key="4">
    <source>
        <dbReference type="ARBA" id="ARBA00022475"/>
    </source>
</evidence>
<dbReference type="SUPFAM" id="SSF55785">
    <property type="entry name" value="PYP-like sensor domain (PAS domain)"/>
    <property type="match status" value="1"/>
</dbReference>
<dbReference type="CDD" id="cd06225">
    <property type="entry name" value="HAMP"/>
    <property type="match status" value="1"/>
</dbReference>
<keyword evidence="11 13" id="KW-0472">Membrane</keyword>
<dbReference type="SUPFAM" id="SSF158472">
    <property type="entry name" value="HAMP domain-like"/>
    <property type="match status" value="1"/>
</dbReference>
<evidence type="ECO:0000256" key="2">
    <source>
        <dbReference type="ARBA" id="ARBA00004236"/>
    </source>
</evidence>
<feature type="region of interest" description="Disordered" evidence="12">
    <location>
        <begin position="594"/>
        <end position="615"/>
    </location>
</feature>
<dbReference type="InterPro" id="IPR003660">
    <property type="entry name" value="HAMP_dom"/>
</dbReference>
<dbReference type="Gene3D" id="3.30.450.20">
    <property type="entry name" value="PAS domain"/>
    <property type="match status" value="1"/>
</dbReference>
<dbReference type="NCBIfam" id="TIGR00229">
    <property type="entry name" value="sensory_box"/>
    <property type="match status" value="1"/>
</dbReference>
<dbReference type="Pfam" id="PF00672">
    <property type="entry name" value="HAMP"/>
    <property type="match status" value="1"/>
</dbReference>
<dbReference type="Gene3D" id="6.10.340.10">
    <property type="match status" value="1"/>
</dbReference>
<comment type="catalytic activity">
    <reaction evidence="1">
        <text>ATP + protein L-histidine = ADP + protein N-phospho-L-histidine.</text>
        <dbReference type="EC" id="2.7.13.3"/>
    </reaction>
</comment>
<keyword evidence="13" id="KW-1133">Transmembrane helix</keyword>
<keyword evidence="4" id="KW-1003">Cell membrane</keyword>
<dbReference type="EC" id="2.7.13.3" evidence="3"/>
<evidence type="ECO:0000259" key="16">
    <source>
        <dbReference type="PROSITE" id="PS50885"/>
    </source>
</evidence>
<keyword evidence="8" id="KW-0418">Kinase</keyword>
<sequence length="615" mass="67931">MMRLRFVWQILPAFFSLILLTLLLLTWLFARNLSTFYLEETAAGLEARARLAAFQIADSFALDHSDRLDELSIHLSRETGTRFTFVLPSGAVLADSLESPELMENHALRPEVAIALTGTIGQATRYSNTVHKNMMYVAIPVHHQDQLVGVVRAALPVTTIDQTLGIVYRQIIVSGIVVMLIATLIGTYISRRISRPLEEMRRGAERFARGELTERLRIKGSIEITALATAMNTTAYELDQRMRTVVRQHNEQEAVLASMVEGVLAVDTSERIIRINRAAATLLGVSAEEVKGRSIQESIRKADLQRFVRRALSARDPVEGDIVLHGNEDLYLQAHGSLLRGESGQELGALIVLNDVTRLRRLENVRRDFVANVSHELKTPITAIKGFVETLQEGAIADPDSASQFLEIMMRQADRLNDIIDDLLILARIEQDSDQQELPLVEMSLAPVITAAVQASANLAAEKQLQIESFCPAALRAPINAPLLEQALINLLTNAIKYSPEQGRVLIETAQSDRFVTISVRDWGCGIDKVHLPRLFERFYRADKARSRKLGGTGLGLAIVKHIAQAHGGEVSVTSTPGEGSTFSLQIPLKAQHHNSLSPATTVQASPKTPPDQED</sequence>
<dbReference type="InterPro" id="IPR003661">
    <property type="entry name" value="HisK_dim/P_dom"/>
</dbReference>
<dbReference type="Gene3D" id="3.30.565.10">
    <property type="entry name" value="Histidine kinase-like ATPase, C-terminal domain"/>
    <property type="match status" value="1"/>
</dbReference>
<dbReference type="Pfam" id="PF02518">
    <property type="entry name" value="HATPase_c"/>
    <property type="match status" value="1"/>
</dbReference>
<dbReference type="InterPro" id="IPR013656">
    <property type="entry name" value="PAS_4"/>
</dbReference>
<dbReference type="GO" id="GO:0005886">
    <property type="term" value="C:plasma membrane"/>
    <property type="evidence" value="ECO:0007669"/>
    <property type="project" value="UniProtKB-SubCell"/>
</dbReference>
<feature type="transmembrane region" description="Helical" evidence="13">
    <location>
        <begin position="171"/>
        <end position="190"/>
    </location>
</feature>
<feature type="domain" description="PAS" evidence="15">
    <location>
        <begin position="248"/>
        <end position="321"/>
    </location>
</feature>
<evidence type="ECO:0000256" key="9">
    <source>
        <dbReference type="ARBA" id="ARBA00022840"/>
    </source>
</evidence>
<dbReference type="FunFam" id="1.10.287.130:FF:000008">
    <property type="entry name" value="Two-component sensor histidine kinase"/>
    <property type="match status" value="1"/>
</dbReference>
<dbReference type="PANTHER" id="PTHR45453">
    <property type="entry name" value="PHOSPHATE REGULON SENSOR PROTEIN PHOR"/>
    <property type="match status" value="1"/>
</dbReference>
<dbReference type="InterPro" id="IPR000014">
    <property type="entry name" value="PAS"/>
</dbReference>
<dbReference type="GO" id="GO:0000155">
    <property type="term" value="F:phosphorelay sensor kinase activity"/>
    <property type="evidence" value="ECO:0007669"/>
    <property type="project" value="InterPro"/>
</dbReference>
<name>A0A8J6QQS8_9BACT</name>
<dbReference type="SMART" id="SM00304">
    <property type="entry name" value="HAMP"/>
    <property type="match status" value="1"/>
</dbReference>
<evidence type="ECO:0000256" key="10">
    <source>
        <dbReference type="ARBA" id="ARBA00023012"/>
    </source>
</evidence>
<evidence type="ECO:0000313" key="18">
    <source>
        <dbReference type="Proteomes" id="UP000632828"/>
    </source>
</evidence>
<dbReference type="SMART" id="SM00387">
    <property type="entry name" value="HATPase_c"/>
    <property type="match status" value="1"/>
</dbReference>
<dbReference type="InterPro" id="IPR035965">
    <property type="entry name" value="PAS-like_dom_sf"/>
</dbReference>
<comment type="caution">
    <text evidence="17">The sequence shown here is derived from an EMBL/GenBank/DDBJ whole genome shotgun (WGS) entry which is preliminary data.</text>
</comment>
<dbReference type="InterPro" id="IPR005467">
    <property type="entry name" value="His_kinase_dom"/>
</dbReference>
<dbReference type="Pfam" id="PF08448">
    <property type="entry name" value="PAS_4"/>
    <property type="match status" value="1"/>
</dbReference>
<comment type="subcellular location">
    <subcellularLocation>
        <location evidence="2">Cell membrane</location>
    </subcellularLocation>
</comment>
<keyword evidence="5" id="KW-0597">Phosphoprotein</keyword>
<dbReference type="FunFam" id="3.30.565.10:FF:000006">
    <property type="entry name" value="Sensor histidine kinase WalK"/>
    <property type="match status" value="1"/>
</dbReference>
<dbReference type="EMBL" id="JACWUN010000016">
    <property type="protein sequence ID" value="MBD1401486.1"/>
    <property type="molecule type" value="Genomic_DNA"/>
</dbReference>
<keyword evidence="7" id="KW-0547">Nucleotide-binding</keyword>
<dbReference type="PANTHER" id="PTHR45453:SF1">
    <property type="entry name" value="PHOSPHATE REGULON SENSOR PROTEIN PHOR"/>
    <property type="match status" value="1"/>
</dbReference>
<keyword evidence="10" id="KW-0902">Two-component regulatory system</keyword>
<dbReference type="InterPro" id="IPR036097">
    <property type="entry name" value="HisK_dim/P_sf"/>
</dbReference>
<keyword evidence="18" id="KW-1185">Reference proteome</keyword>
<dbReference type="PROSITE" id="PS50109">
    <property type="entry name" value="HIS_KIN"/>
    <property type="match status" value="1"/>
</dbReference>
<evidence type="ECO:0000259" key="14">
    <source>
        <dbReference type="PROSITE" id="PS50109"/>
    </source>
</evidence>
<evidence type="ECO:0000256" key="8">
    <source>
        <dbReference type="ARBA" id="ARBA00022777"/>
    </source>
</evidence>
<gene>
    <name evidence="17" type="ORF">ICT70_12510</name>
</gene>
<feature type="compositionally biased region" description="Polar residues" evidence="12">
    <location>
        <begin position="594"/>
        <end position="607"/>
    </location>
</feature>
<dbReference type="SUPFAM" id="SSF55874">
    <property type="entry name" value="ATPase domain of HSP90 chaperone/DNA topoisomerase II/histidine kinase"/>
    <property type="match status" value="1"/>
</dbReference>
<proteinExistence type="predicted"/>
<evidence type="ECO:0000256" key="7">
    <source>
        <dbReference type="ARBA" id="ARBA00022741"/>
    </source>
</evidence>
<dbReference type="Proteomes" id="UP000632828">
    <property type="component" value="Unassembled WGS sequence"/>
</dbReference>
<dbReference type="PRINTS" id="PR00344">
    <property type="entry name" value="BCTRLSENSOR"/>
</dbReference>
<dbReference type="GO" id="GO:0005524">
    <property type="term" value="F:ATP binding"/>
    <property type="evidence" value="ECO:0007669"/>
    <property type="project" value="UniProtKB-KW"/>
</dbReference>
<dbReference type="InterPro" id="IPR050351">
    <property type="entry name" value="BphY/WalK/GraS-like"/>
</dbReference>
<keyword evidence="6" id="KW-0808">Transferase</keyword>
<evidence type="ECO:0000313" key="17">
    <source>
        <dbReference type="EMBL" id="MBD1401486.1"/>
    </source>
</evidence>
<evidence type="ECO:0000256" key="5">
    <source>
        <dbReference type="ARBA" id="ARBA00022553"/>
    </source>
</evidence>
<dbReference type="PROSITE" id="PS50112">
    <property type="entry name" value="PAS"/>
    <property type="match status" value="1"/>
</dbReference>
<evidence type="ECO:0000256" key="13">
    <source>
        <dbReference type="SAM" id="Phobius"/>
    </source>
</evidence>
<keyword evidence="9" id="KW-0067">ATP-binding</keyword>
<dbReference type="GO" id="GO:0004721">
    <property type="term" value="F:phosphoprotein phosphatase activity"/>
    <property type="evidence" value="ECO:0007669"/>
    <property type="project" value="TreeGrafter"/>
</dbReference>
<protein>
    <recommendedName>
        <fullName evidence="3">histidine kinase</fullName>
        <ecNumber evidence="3">2.7.13.3</ecNumber>
    </recommendedName>
</protein>
<dbReference type="Gene3D" id="1.10.287.130">
    <property type="match status" value="1"/>
</dbReference>
<dbReference type="PROSITE" id="PS50885">
    <property type="entry name" value="HAMP"/>
    <property type="match status" value="1"/>
</dbReference>
<dbReference type="InterPro" id="IPR004358">
    <property type="entry name" value="Sig_transdc_His_kin-like_C"/>
</dbReference>
<dbReference type="SUPFAM" id="SSF47384">
    <property type="entry name" value="Homodimeric domain of signal transducing histidine kinase"/>
    <property type="match status" value="1"/>
</dbReference>
<evidence type="ECO:0000256" key="11">
    <source>
        <dbReference type="ARBA" id="ARBA00023136"/>
    </source>
</evidence>
<evidence type="ECO:0000256" key="12">
    <source>
        <dbReference type="SAM" id="MobiDB-lite"/>
    </source>
</evidence>
<organism evidence="17 18">
    <name type="scientific">Pelovirga terrestris</name>
    <dbReference type="NCBI Taxonomy" id="2771352"/>
    <lineage>
        <taxon>Bacteria</taxon>
        <taxon>Pseudomonadati</taxon>
        <taxon>Thermodesulfobacteriota</taxon>
        <taxon>Desulfuromonadia</taxon>
        <taxon>Geobacterales</taxon>
        <taxon>Geobacteraceae</taxon>
        <taxon>Pelovirga</taxon>
    </lineage>
</organism>
<dbReference type="GO" id="GO:0016036">
    <property type="term" value="P:cellular response to phosphate starvation"/>
    <property type="evidence" value="ECO:0007669"/>
    <property type="project" value="TreeGrafter"/>
</dbReference>
<dbReference type="CDD" id="cd00082">
    <property type="entry name" value="HisKA"/>
    <property type="match status" value="1"/>
</dbReference>
<reference evidence="17" key="1">
    <citation type="submission" date="2020-09" db="EMBL/GenBank/DDBJ databases">
        <title>Pelobacter alkaliphilus sp. nov., a novel anaerobic arsenate-reducing bacterium from terrestrial mud volcano.</title>
        <authorList>
            <person name="Khomyakova M.A."/>
            <person name="Merkel A.Y."/>
            <person name="Slobodkin A.I."/>
        </authorList>
    </citation>
    <scope>NUCLEOTIDE SEQUENCE</scope>
    <source>
        <strain evidence="17">M08fum</strain>
    </source>
</reference>
<dbReference type="InterPro" id="IPR003594">
    <property type="entry name" value="HATPase_dom"/>
</dbReference>
<keyword evidence="13" id="KW-0812">Transmembrane</keyword>
<evidence type="ECO:0000256" key="1">
    <source>
        <dbReference type="ARBA" id="ARBA00000085"/>
    </source>
</evidence>
<dbReference type="SMART" id="SM00388">
    <property type="entry name" value="HisKA"/>
    <property type="match status" value="1"/>
</dbReference>
<evidence type="ECO:0000256" key="6">
    <source>
        <dbReference type="ARBA" id="ARBA00022679"/>
    </source>
</evidence>
<feature type="domain" description="Histidine kinase" evidence="14">
    <location>
        <begin position="372"/>
        <end position="591"/>
    </location>
</feature>
<dbReference type="InterPro" id="IPR036890">
    <property type="entry name" value="HATPase_C_sf"/>
</dbReference>
<evidence type="ECO:0000256" key="3">
    <source>
        <dbReference type="ARBA" id="ARBA00012438"/>
    </source>
</evidence>
<feature type="domain" description="HAMP" evidence="16">
    <location>
        <begin position="191"/>
        <end position="243"/>
    </location>
</feature>
<dbReference type="AlphaFoldDB" id="A0A8J6QQS8"/>
<dbReference type="SMART" id="SM00091">
    <property type="entry name" value="PAS"/>
    <property type="match status" value="1"/>
</dbReference>